<feature type="compositionally biased region" description="Low complexity" evidence="7">
    <location>
        <begin position="111"/>
        <end position="125"/>
    </location>
</feature>
<evidence type="ECO:0000256" key="1">
    <source>
        <dbReference type="ARBA" id="ARBA00001478"/>
    </source>
</evidence>
<reference evidence="9" key="1">
    <citation type="journal article" date="2021" name="PeerJ">
        <title>Extensive microbial diversity within the chicken gut microbiome revealed by metagenomics and culture.</title>
        <authorList>
            <person name="Gilroy R."/>
            <person name="Ravi A."/>
            <person name="Getino M."/>
            <person name="Pursley I."/>
            <person name="Horton D.L."/>
            <person name="Alikhan N.F."/>
            <person name="Baker D."/>
            <person name="Gharbi K."/>
            <person name="Hall N."/>
            <person name="Watson M."/>
            <person name="Adriaenssens E.M."/>
            <person name="Foster-Nyarko E."/>
            <person name="Jarju S."/>
            <person name="Secka A."/>
            <person name="Antonio M."/>
            <person name="Oren A."/>
            <person name="Chaudhuri R.R."/>
            <person name="La Ragione R."/>
            <person name="Hildebrand F."/>
            <person name="Pallen M.J."/>
        </authorList>
    </citation>
    <scope>NUCLEOTIDE SEQUENCE</scope>
    <source>
        <strain evidence="9">1282</strain>
    </source>
</reference>
<feature type="domain" description="Starch synthase catalytic" evidence="8">
    <location>
        <begin position="144"/>
        <end position="380"/>
    </location>
</feature>
<comment type="caution">
    <text evidence="9">The sequence shown here is derived from an EMBL/GenBank/DDBJ whole genome shotgun (WGS) entry which is preliminary data.</text>
</comment>
<feature type="compositionally biased region" description="Basic residues" evidence="7">
    <location>
        <begin position="48"/>
        <end position="65"/>
    </location>
</feature>
<feature type="compositionally biased region" description="Basic and acidic residues" evidence="7">
    <location>
        <begin position="66"/>
        <end position="76"/>
    </location>
</feature>
<comment type="similarity">
    <text evidence="2">Belongs to the glycosyltransferase 1 family. Bacterial/plant glycogen synthase subfamily.</text>
</comment>
<evidence type="ECO:0000259" key="8">
    <source>
        <dbReference type="Pfam" id="PF08323"/>
    </source>
</evidence>
<keyword evidence="4" id="KW-0328">Glycosyltransferase</keyword>
<evidence type="ECO:0000256" key="5">
    <source>
        <dbReference type="ARBA" id="ARBA00022679"/>
    </source>
</evidence>
<keyword evidence="5" id="KW-0808">Transferase</keyword>
<evidence type="ECO:0000256" key="7">
    <source>
        <dbReference type="SAM" id="MobiDB-lite"/>
    </source>
</evidence>
<evidence type="ECO:0000313" key="9">
    <source>
        <dbReference type="EMBL" id="HIY27310.1"/>
    </source>
</evidence>
<dbReference type="InterPro" id="IPR011835">
    <property type="entry name" value="GS/SS"/>
</dbReference>
<dbReference type="NCBIfam" id="TIGR02095">
    <property type="entry name" value="glgA"/>
    <property type="match status" value="1"/>
</dbReference>
<evidence type="ECO:0000256" key="6">
    <source>
        <dbReference type="ARBA" id="ARBA00023056"/>
    </source>
</evidence>
<organism evidence="9 10">
    <name type="scientific">Candidatus Acutalibacter pullistercoris</name>
    <dbReference type="NCBI Taxonomy" id="2838418"/>
    <lineage>
        <taxon>Bacteria</taxon>
        <taxon>Bacillati</taxon>
        <taxon>Bacillota</taxon>
        <taxon>Clostridia</taxon>
        <taxon>Eubacteriales</taxon>
        <taxon>Acutalibacteraceae</taxon>
        <taxon>Acutalibacter</taxon>
    </lineage>
</organism>
<evidence type="ECO:0000256" key="4">
    <source>
        <dbReference type="ARBA" id="ARBA00022676"/>
    </source>
</evidence>
<dbReference type="GO" id="GO:0004373">
    <property type="term" value="F:alpha-1,4-glucan glucosyltransferase (UDP-glucose donor) activity"/>
    <property type="evidence" value="ECO:0007669"/>
    <property type="project" value="InterPro"/>
</dbReference>
<dbReference type="PANTHER" id="PTHR45825:SF11">
    <property type="entry name" value="ALPHA AMYLASE DOMAIN-CONTAINING PROTEIN"/>
    <property type="match status" value="1"/>
</dbReference>
<feature type="non-terminal residue" evidence="9">
    <location>
        <position position="530"/>
    </location>
</feature>
<evidence type="ECO:0000256" key="2">
    <source>
        <dbReference type="ARBA" id="ARBA00010281"/>
    </source>
</evidence>
<sequence length="530" mass="58133">MALKKEEPKKTTPAAPPAAEEKAPAEKAAPAPEAPKKAEAVQEAPKKAPAKKAPAKKPAAKKAAPKKAEPVKEAPKAEAPAPAEEKAAPAKKEEKKAAAPKAKAPAKKAAGKAPAKEAAPAAETPAVKEEPVVDPISQLPRRSVAFIGSECHPFVKTGGLGDVMYALPRELVRLNCDVRVILPRYACIPEKYQEKMVYRGEFYMDLGLTGRTYYVGIMEYICDGVVYDFIDNQEFFTGGNPYINLVDDIPKYCFFSKAALAALNFLNWIPDVIHCHDWQAALVPVFQRTLFQNTPVGHAKTILTIHNLRFQGIYNISTIKYWTGLPDSVFNMGALKQGWDDANLFKGGLAYADRITTVSGTYAQEIQTGEYGEGLDGHLRFHSWKLRGIVNGIDYQMWDPATDPALAVNYSLSNVLDHKMENKLALQKELGLEEDKGKFVIGLISRLTNQKGLDLVNAVIPQVMDGNTQVVVLGTGDREYEDSFRYYEGAYKGSFAACIQYDEARAHRIYAGADALLVPSRFEPCGLTQL</sequence>
<feature type="compositionally biased region" description="Basic and acidic residues" evidence="7">
    <location>
        <begin position="83"/>
        <end position="97"/>
    </location>
</feature>
<dbReference type="AlphaFoldDB" id="A0A9D2C208"/>
<accession>A0A9D2C208</accession>
<gene>
    <name evidence="9" type="ORF">H9838_09095</name>
</gene>
<dbReference type="EMBL" id="DXDU01000146">
    <property type="protein sequence ID" value="HIY27310.1"/>
    <property type="molecule type" value="Genomic_DNA"/>
</dbReference>
<dbReference type="InterPro" id="IPR013534">
    <property type="entry name" value="Starch_synth_cat_dom"/>
</dbReference>
<proteinExistence type="inferred from homology"/>
<dbReference type="GO" id="GO:0005978">
    <property type="term" value="P:glycogen biosynthetic process"/>
    <property type="evidence" value="ECO:0007669"/>
    <property type="project" value="UniProtKB-KW"/>
</dbReference>
<comment type="catalytic activity">
    <reaction evidence="1">
        <text>[(1-&gt;4)-alpha-D-glucosyl](n) + ADP-alpha-D-glucose = [(1-&gt;4)-alpha-D-glucosyl](n+1) + ADP + H(+)</text>
        <dbReference type="Rhea" id="RHEA:18189"/>
        <dbReference type="Rhea" id="RHEA-COMP:9584"/>
        <dbReference type="Rhea" id="RHEA-COMP:9587"/>
        <dbReference type="ChEBI" id="CHEBI:15378"/>
        <dbReference type="ChEBI" id="CHEBI:15444"/>
        <dbReference type="ChEBI" id="CHEBI:57498"/>
        <dbReference type="ChEBI" id="CHEBI:456216"/>
        <dbReference type="EC" id="2.4.1.21"/>
    </reaction>
</comment>
<dbReference type="SUPFAM" id="SSF53756">
    <property type="entry name" value="UDP-Glycosyltransferase/glycogen phosphorylase"/>
    <property type="match status" value="1"/>
</dbReference>
<dbReference type="Gene3D" id="3.40.50.2000">
    <property type="entry name" value="Glycogen Phosphorylase B"/>
    <property type="match status" value="2"/>
</dbReference>
<feature type="region of interest" description="Disordered" evidence="7">
    <location>
        <begin position="1"/>
        <end position="133"/>
    </location>
</feature>
<feature type="compositionally biased region" description="Basic and acidic residues" evidence="7">
    <location>
        <begin position="34"/>
        <end position="46"/>
    </location>
</feature>
<dbReference type="EC" id="2.4.1.21" evidence="3"/>
<evidence type="ECO:0000256" key="3">
    <source>
        <dbReference type="ARBA" id="ARBA00012588"/>
    </source>
</evidence>
<dbReference type="PANTHER" id="PTHR45825">
    <property type="entry name" value="GRANULE-BOUND STARCH SYNTHASE 1, CHLOROPLASTIC/AMYLOPLASTIC"/>
    <property type="match status" value="1"/>
</dbReference>
<dbReference type="GO" id="GO:0009011">
    <property type="term" value="F:alpha-1,4-glucan glucosyltransferase (ADP-glucose donor) activity"/>
    <property type="evidence" value="ECO:0007669"/>
    <property type="project" value="UniProtKB-EC"/>
</dbReference>
<evidence type="ECO:0000313" key="10">
    <source>
        <dbReference type="Proteomes" id="UP000823915"/>
    </source>
</evidence>
<name>A0A9D2C208_9FIRM</name>
<dbReference type="CDD" id="cd03791">
    <property type="entry name" value="GT5_Glycogen_synthase_DULL1-like"/>
    <property type="match status" value="1"/>
</dbReference>
<keyword evidence="6" id="KW-0320">Glycogen biosynthesis</keyword>
<dbReference type="Proteomes" id="UP000823915">
    <property type="component" value="Unassembled WGS sequence"/>
</dbReference>
<protein>
    <recommendedName>
        <fullName evidence="3">starch synthase</fullName>
        <ecNumber evidence="3">2.4.1.21</ecNumber>
    </recommendedName>
</protein>
<reference evidence="9" key="2">
    <citation type="submission" date="2021-04" db="EMBL/GenBank/DDBJ databases">
        <authorList>
            <person name="Gilroy R."/>
        </authorList>
    </citation>
    <scope>NUCLEOTIDE SEQUENCE</scope>
    <source>
        <strain evidence="9">1282</strain>
    </source>
</reference>
<dbReference type="Pfam" id="PF08323">
    <property type="entry name" value="Glyco_transf_5"/>
    <property type="match status" value="1"/>
</dbReference>
<feature type="compositionally biased region" description="Basic and acidic residues" evidence="7">
    <location>
        <begin position="1"/>
        <end position="10"/>
    </location>
</feature>